<reference evidence="2" key="1">
    <citation type="journal article" date="2017" name="J. Phycol.">
        <title>Analysis of chloroplast genomes and a supermatrix inform reclassification of the Rhodomelaceae (Rhodophyta).</title>
        <authorList>
            <person name="Diaz-Tapia P."/>
            <person name="Maggs C.A."/>
            <person name="West J.A."/>
            <person name="Verbruggen H."/>
        </authorList>
    </citation>
    <scope>NUCLEOTIDE SEQUENCE</scope>
    <source>
        <strain evidence="2">PD1024</strain>
    </source>
</reference>
<feature type="domain" description="GUN4-like" evidence="1">
    <location>
        <begin position="105"/>
        <end position="242"/>
    </location>
</feature>
<geneLocation type="chloroplast" evidence="2"/>
<name>A0A1Z1MKC4_9FLOR</name>
<dbReference type="RefSeq" id="YP_009397143.1">
    <property type="nucleotide sequence ID" value="NC_035286.1"/>
</dbReference>
<keyword evidence="2" id="KW-0150">Chloroplast</keyword>
<dbReference type="PANTHER" id="PTHR34800">
    <property type="entry name" value="TETRAPYRROLE-BINDING PROTEIN, CHLOROPLASTIC"/>
    <property type="match status" value="1"/>
</dbReference>
<dbReference type="SUPFAM" id="SSF140869">
    <property type="entry name" value="GUN4-like"/>
    <property type="match status" value="1"/>
</dbReference>
<dbReference type="PANTHER" id="PTHR34800:SF1">
    <property type="entry name" value="TETRAPYRROLE-BINDING PROTEIN, CHLOROPLASTIC"/>
    <property type="match status" value="1"/>
</dbReference>
<dbReference type="InterPro" id="IPR008629">
    <property type="entry name" value="GUN4-like"/>
</dbReference>
<dbReference type="Pfam" id="PF05419">
    <property type="entry name" value="GUN4"/>
    <property type="match status" value="1"/>
</dbReference>
<evidence type="ECO:0000259" key="1">
    <source>
        <dbReference type="Pfam" id="PF05419"/>
    </source>
</evidence>
<dbReference type="Gene3D" id="1.10.10.1770">
    <property type="entry name" value="Gun4-like"/>
    <property type="match status" value="1"/>
</dbReference>
<dbReference type="SUPFAM" id="SSF48371">
    <property type="entry name" value="ARM repeat"/>
    <property type="match status" value="1"/>
</dbReference>
<organism evidence="2">
    <name type="scientific">Thuretia quercifolia</name>
    <dbReference type="NCBI Taxonomy" id="189650"/>
    <lineage>
        <taxon>Eukaryota</taxon>
        <taxon>Rhodophyta</taxon>
        <taxon>Florideophyceae</taxon>
        <taxon>Rhodymeniophycidae</taxon>
        <taxon>Ceramiales</taxon>
        <taxon>Dasyaceae</taxon>
        <taxon>Thuretia</taxon>
    </lineage>
</organism>
<dbReference type="GeneID" id="33359457"/>
<dbReference type="AlphaFoldDB" id="A0A1Z1MKC4"/>
<evidence type="ECO:0000313" key="2">
    <source>
        <dbReference type="EMBL" id="ARW66329.1"/>
    </source>
</evidence>
<accession>A0A1Z1MKC4</accession>
<keyword evidence="2" id="KW-0934">Plastid</keyword>
<proteinExistence type="predicted"/>
<dbReference type="GO" id="GO:0046906">
    <property type="term" value="F:tetrapyrrole binding"/>
    <property type="evidence" value="ECO:0007669"/>
    <property type="project" value="TreeGrafter"/>
</dbReference>
<dbReference type="InterPro" id="IPR037215">
    <property type="entry name" value="GUN4-like_sf"/>
</dbReference>
<protein>
    <recommendedName>
        <fullName evidence="1">GUN4-like domain-containing protein</fullName>
    </recommendedName>
</protein>
<dbReference type="EMBL" id="MF101442">
    <property type="protein sequence ID" value="ARW66329.1"/>
    <property type="molecule type" value="Genomic_DNA"/>
</dbReference>
<sequence>MQKIQNQVDNFDKNNKEKVNKILKKNKNHITHEIINYIDSMTNNNEQGQKELLNFLKEKLIIDKKNASLLDGLIFTKLKKQKTKKINIELNQLFPNGIVQFANSLKIDYQPLQTLLLNQNFQDADKLTQQYLCQLTQLEQEKQRKWLYFTDIQLIPSEDLLTLDLLWQIYSYGKFGFSIQRKIWLTNNYNWDIFLNKIGWVQNEINKRYPQEFTWTIEAPKGHLPLFNQLRGIQVLSYLFKHIAWK</sequence>
<dbReference type="CDD" id="cd16383">
    <property type="entry name" value="GUN4"/>
    <property type="match status" value="1"/>
</dbReference>
<gene>
    <name evidence="2" type="primary">ycf53</name>
</gene>
<dbReference type="Gene3D" id="1.25.40.620">
    <property type="match status" value="1"/>
</dbReference>
<dbReference type="InterPro" id="IPR016024">
    <property type="entry name" value="ARM-type_fold"/>
</dbReference>